<dbReference type="InterPro" id="IPR036390">
    <property type="entry name" value="WH_DNA-bd_sf"/>
</dbReference>
<evidence type="ECO:0000259" key="1">
    <source>
        <dbReference type="PROSITE" id="PS50987"/>
    </source>
</evidence>
<dbReference type="NCBIfam" id="NF033788">
    <property type="entry name" value="HTH_metalloreg"/>
    <property type="match status" value="1"/>
</dbReference>
<dbReference type="SUPFAM" id="SSF46785">
    <property type="entry name" value="Winged helix' DNA-binding domain"/>
    <property type="match status" value="1"/>
</dbReference>
<sequence length="113" mass="13217">MIGNRMVSVKRKRDIIFRAIADPTRRRILALLRTRHQTVGEIASNFAMSRPAVSKHLRLLRSAHLVVSRRQGTTSRCSLNARPLRAVNDWLRDYEIFWTESLESLKSYVEKNR</sequence>
<dbReference type="GO" id="GO:0003700">
    <property type="term" value="F:DNA-binding transcription factor activity"/>
    <property type="evidence" value="ECO:0007669"/>
    <property type="project" value="InterPro"/>
</dbReference>
<dbReference type="InterPro" id="IPR011991">
    <property type="entry name" value="ArsR-like_HTH"/>
</dbReference>
<feature type="domain" description="HTH arsR-type" evidence="1">
    <location>
        <begin position="5"/>
        <end position="99"/>
    </location>
</feature>
<dbReference type="Proteomes" id="UP000239735">
    <property type="component" value="Unassembled WGS sequence"/>
</dbReference>
<gene>
    <name evidence="2" type="ORF">SBA5_80035</name>
</gene>
<protein>
    <submittedName>
        <fullName evidence="2">Transcriptional regulator, ArsR family</fullName>
    </submittedName>
</protein>
<reference evidence="3" key="1">
    <citation type="submission" date="2018-02" db="EMBL/GenBank/DDBJ databases">
        <authorList>
            <person name="Hausmann B."/>
        </authorList>
    </citation>
    <scope>NUCLEOTIDE SEQUENCE [LARGE SCALE GENOMIC DNA]</scope>
    <source>
        <strain evidence="3">Peat soil MAG SbA5</strain>
    </source>
</reference>
<proteinExistence type="predicted"/>
<dbReference type="PROSITE" id="PS50987">
    <property type="entry name" value="HTH_ARSR_2"/>
    <property type="match status" value="1"/>
</dbReference>
<dbReference type="AlphaFoldDB" id="A0A2N9M5A3"/>
<dbReference type="SMART" id="SM00418">
    <property type="entry name" value="HTH_ARSR"/>
    <property type="match status" value="1"/>
</dbReference>
<dbReference type="Pfam" id="PF01022">
    <property type="entry name" value="HTH_5"/>
    <property type="match status" value="1"/>
</dbReference>
<organism evidence="2 3">
    <name type="scientific">Candidatus Sulfuritelmatomonas gaucii</name>
    <dbReference type="NCBI Taxonomy" id="2043161"/>
    <lineage>
        <taxon>Bacteria</taxon>
        <taxon>Pseudomonadati</taxon>
        <taxon>Acidobacteriota</taxon>
        <taxon>Terriglobia</taxon>
        <taxon>Terriglobales</taxon>
        <taxon>Acidobacteriaceae</taxon>
        <taxon>Candidatus Sulfuritelmatomonas</taxon>
    </lineage>
</organism>
<dbReference type="EMBL" id="OKRB01000141">
    <property type="protein sequence ID" value="SPE30666.1"/>
    <property type="molecule type" value="Genomic_DNA"/>
</dbReference>
<evidence type="ECO:0000313" key="3">
    <source>
        <dbReference type="Proteomes" id="UP000239735"/>
    </source>
</evidence>
<name>A0A2N9M5A3_9BACT</name>
<dbReference type="Gene3D" id="1.10.10.10">
    <property type="entry name" value="Winged helix-like DNA-binding domain superfamily/Winged helix DNA-binding domain"/>
    <property type="match status" value="1"/>
</dbReference>
<evidence type="ECO:0000313" key="2">
    <source>
        <dbReference type="EMBL" id="SPE30666.1"/>
    </source>
</evidence>
<dbReference type="InterPro" id="IPR036388">
    <property type="entry name" value="WH-like_DNA-bd_sf"/>
</dbReference>
<dbReference type="InterPro" id="IPR001845">
    <property type="entry name" value="HTH_ArsR_DNA-bd_dom"/>
</dbReference>
<dbReference type="PRINTS" id="PR00778">
    <property type="entry name" value="HTHARSR"/>
</dbReference>
<dbReference type="CDD" id="cd00090">
    <property type="entry name" value="HTH_ARSR"/>
    <property type="match status" value="1"/>
</dbReference>
<dbReference type="PANTHER" id="PTHR38600:SF1">
    <property type="entry name" value="TRANSCRIPTIONAL REGULATORY PROTEIN"/>
    <property type="match status" value="1"/>
</dbReference>
<accession>A0A2N9M5A3</accession>
<dbReference type="PANTHER" id="PTHR38600">
    <property type="entry name" value="TRANSCRIPTIONAL REGULATORY PROTEIN"/>
    <property type="match status" value="1"/>
</dbReference>